<dbReference type="PROSITE" id="PS51184">
    <property type="entry name" value="JMJC"/>
    <property type="match status" value="1"/>
</dbReference>
<dbReference type="SMART" id="SM00558">
    <property type="entry name" value="JmjC"/>
    <property type="match status" value="1"/>
</dbReference>
<dbReference type="Pfam" id="PF13621">
    <property type="entry name" value="Cupin_8"/>
    <property type="match status" value="1"/>
</dbReference>
<dbReference type="AlphaFoldDB" id="A0A2A2K1N7"/>
<evidence type="ECO:0000313" key="3">
    <source>
        <dbReference type="Proteomes" id="UP000218231"/>
    </source>
</evidence>
<dbReference type="Proteomes" id="UP000218231">
    <property type="component" value="Unassembled WGS sequence"/>
</dbReference>
<dbReference type="Gene3D" id="2.60.120.10">
    <property type="entry name" value="Jelly Rolls"/>
    <property type="match status" value="1"/>
</dbReference>
<comment type="caution">
    <text evidence="2">The sequence shown here is derived from an EMBL/GenBank/DDBJ whole genome shotgun (WGS) entry which is preliminary data.</text>
</comment>
<dbReference type="SUPFAM" id="SSF51197">
    <property type="entry name" value="Clavaminate synthase-like"/>
    <property type="match status" value="1"/>
</dbReference>
<gene>
    <name evidence="2" type="ORF">WR25_02673</name>
</gene>
<organism evidence="2 3">
    <name type="scientific">Diploscapter pachys</name>
    <dbReference type="NCBI Taxonomy" id="2018661"/>
    <lineage>
        <taxon>Eukaryota</taxon>
        <taxon>Metazoa</taxon>
        <taxon>Ecdysozoa</taxon>
        <taxon>Nematoda</taxon>
        <taxon>Chromadorea</taxon>
        <taxon>Rhabditida</taxon>
        <taxon>Rhabditina</taxon>
        <taxon>Rhabditomorpha</taxon>
        <taxon>Rhabditoidea</taxon>
        <taxon>Rhabditidae</taxon>
        <taxon>Diploscapter</taxon>
    </lineage>
</organism>
<feature type="domain" description="JmjC" evidence="1">
    <location>
        <begin position="97"/>
        <end position="248"/>
    </location>
</feature>
<dbReference type="InterPro" id="IPR003347">
    <property type="entry name" value="JmjC_dom"/>
</dbReference>
<dbReference type="InterPro" id="IPR041667">
    <property type="entry name" value="Cupin_8"/>
</dbReference>
<proteinExistence type="predicted"/>
<evidence type="ECO:0000259" key="1">
    <source>
        <dbReference type="PROSITE" id="PS51184"/>
    </source>
</evidence>
<dbReference type="STRING" id="2018661.A0A2A2K1N7"/>
<evidence type="ECO:0000313" key="2">
    <source>
        <dbReference type="EMBL" id="PAV67803.1"/>
    </source>
</evidence>
<accession>A0A2A2K1N7</accession>
<reference evidence="2 3" key="1">
    <citation type="journal article" date="2017" name="Curr. Biol.">
        <title>Genome architecture and evolution of a unichromosomal asexual nematode.</title>
        <authorList>
            <person name="Fradin H."/>
            <person name="Zegar C."/>
            <person name="Gutwein M."/>
            <person name="Lucas J."/>
            <person name="Kovtun M."/>
            <person name="Corcoran D."/>
            <person name="Baugh L.R."/>
            <person name="Kiontke K."/>
            <person name="Gunsalus K."/>
            <person name="Fitch D.H."/>
            <person name="Piano F."/>
        </authorList>
    </citation>
    <scope>NUCLEOTIDE SEQUENCE [LARGE SCALE GENOMIC DNA]</scope>
    <source>
        <strain evidence="2">PF1309</strain>
    </source>
</reference>
<dbReference type="PANTHER" id="PTHR12461:SF105">
    <property type="entry name" value="HYPOXIA-INDUCIBLE FACTOR 1-ALPHA INHIBITOR"/>
    <property type="match status" value="1"/>
</dbReference>
<dbReference type="PANTHER" id="PTHR12461">
    <property type="entry name" value="HYPOXIA-INDUCIBLE FACTOR 1 ALPHA INHIBITOR-RELATED"/>
    <property type="match status" value="1"/>
</dbReference>
<protein>
    <recommendedName>
        <fullName evidence="1">JmjC domain-containing protein</fullName>
    </recommendedName>
</protein>
<keyword evidence="3" id="KW-1185">Reference proteome</keyword>
<dbReference type="InterPro" id="IPR014710">
    <property type="entry name" value="RmlC-like_jellyroll"/>
</dbReference>
<name>A0A2A2K1N7_9BILA</name>
<sequence length="248" mass="27304">MDSSSTIPAIAECGPVDPDRFREEIVASERPVVRRGLAAAIRCWAPGRGADRPAGDWLPVLLPRCDGGLQIPKRFEPLSALLDKLLRLRTVDAPQALYAGAAAAGTNLPDWLDENPLPFPIDEAAPRICVGSRTLTNTHFDECADVAIVIGGWRRFTLFPPEQVDNLDVGPLHFTIAGPPVSMVDLLHPDFERYPRFATALEHAVMAELGPGDALFIPPLWWHDVEALDGVNVRMSYWWETPHCSMPC</sequence>
<dbReference type="EMBL" id="LIAE01009882">
    <property type="protein sequence ID" value="PAV67803.1"/>
    <property type="molecule type" value="Genomic_DNA"/>
</dbReference>
<dbReference type="OrthoDB" id="47172at2759"/>